<dbReference type="STRING" id="27342.A0A0H2RIR8"/>
<evidence type="ECO:0000256" key="1">
    <source>
        <dbReference type="ARBA" id="ARBA00022723"/>
    </source>
</evidence>
<sequence length="521" mass="59769">MSQHLKNVIIWSSNLSSLHVGTEFRNGFGIFLGRRWKDRKTPLAYLRCFDGVRQVVDDTPGVLKLTTLLWLQHQKLSTLRPSGCMLMSSFIGERIVKKRSFDEILDAVDGDPVVIIEALLEPFRQFLEKPTSSSEGRAIASIIFLYQLTRRPKHILCRRLLQKNAVPLVLSFLLKWIQNPLLQSSDKRSVVSDSFKFFDGLAYCAPGVTWVIQAFRAGLLEFYVRTWPIIADMPRKDIDLLLHCFTCVSMRYLHDLQVVETARDALAKDLNVQGVDVDWHAEDDDQQPEYQTPLGTLIMFRDLLQKRVNVAEDIPYGTIRKNCQICDFCLNYESTLMACQGCRQAFYCSKTCQSQGWKVGGHRDKCRKMRWRKEPNRSLVKDIQLLFLKTVVVYEMASFADKFFPCEFMVRKRYRPGEEIENFIVEADFWATPGGNVSVDIQGGDIRFDEEEAAESGALSGSIQPEVQEVKLSKKATGHILVTQPHGEDKQEAYITTSDLWHDLQRFSGLKEPPTIIIRRP</sequence>
<dbReference type="OrthoDB" id="265717at2759"/>
<name>A0A0H2RIR8_9AGAM</name>
<proteinExistence type="predicted"/>
<evidence type="ECO:0000313" key="7">
    <source>
        <dbReference type="Proteomes" id="UP000053477"/>
    </source>
</evidence>
<organism evidence="6 7">
    <name type="scientific">Schizopora paradoxa</name>
    <dbReference type="NCBI Taxonomy" id="27342"/>
    <lineage>
        <taxon>Eukaryota</taxon>
        <taxon>Fungi</taxon>
        <taxon>Dikarya</taxon>
        <taxon>Basidiomycota</taxon>
        <taxon>Agaricomycotina</taxon>
        <taxon>Agaricomycetes</taxon>
        <taxon>Hymenochaetales</taxon>
        <taxon>Schizoporaceae</taxon>
        <taxon>Schizopora</taxon>
    </lineage>
</organism>
<dbReference type="Gene3D" id="6.10.140.2220">
    <property type="match status" value="1"/>
</dbReference>
<dbReference type="InterPro" id="IPR002893">
    <property type="entry name" value="Znf_MYND"/>
</dbReference>
<dbReference type="AlphaFoldDB" id="A0A0H2RIR8"/>
<evidence type="ECO:0000256" key="3">
    <source>
        <dbReference type="ARBA" id="ARBA00022833"/>
    </source>
</evidence>
<reference evidence="6 7" key="1">
    <citation type="submission" date="2015-04" db="EMBL/GenBank/DDBJ databases">
        <title>Complete genome sequence of Schizopora paradoxa KUC8140, a cosmopolitan wood degrader in East Asia.</title>
        <authorList>
            <consortium name="DOE Joint Genome Institute"/>
            <person name="Min B."/>
            <person name="Park H."/>
            <person name="Jang Y."/>
            <person name="Kim J.-J."/>
            <person name="Kim K.H."/>
            <person name="Pangilinan J."/>
            <person name="Lipzen A."/>
            <person name="Riley R."/>
            <person name="Grigoriev I.V."/>
            <person name="Spatafora J.W."/>
            <person name="Choi I.-G."/>
        </authorList>
    </citation>
    <scope>NUCLEOTIDE SEQUENCE [LARGE SCALE GENOMIC DNA]</scope>
    <source>
        <strain evidence="6 7">KUC8140</strain>
    </source>
</reference>
<feature type="domain" description="MYND-type" evidence="5">
    <location>
        <begin position="326"/>
        <end position="366"/>
    </location>
</feature>
<dbReference type="Proteomes" id="UP000053477">
    <property type="component" value="Unassembled WGS sequence"/>
</dbReference>
<dbReference type="PROSITE" id="PS50865">
    <property type="entry name" value="ZF_MYND_2"/>
    <property type="match status" value="1"/>
</dbReference>
<protein>
    <recommendedName>
        <fullName evidence="5">MYND-type domain-containing protein</fullName>
    </recommendedName>
</protein>
<keyword evidence="2 4" id="KW-0863">Zinc-finger</keyword>
<dbReference type="Pfam" id="PF01753">
    <property type="entry name" value="zf-MYND"/>
    <property type="match status" value="1"/>
</dbReference>
<evidence type="ECO:0000256" key="4">
    <source>
        <dbReference type="PROSITE-ProRule" id="PRU00134"/>
    </source>
</evidence>
<keyword evidence="3" id="KW-0862">Zinc</keyword>
<keyword evidence="7" id="KW-1185">Reference proteome</keyword>
<evidence type="ECO:0000313" key="6">
    <source>
        <dbReference type="EMBL" id="KLO09338.1"/>
    </source>
</evidence>
<evidence type="ECO:0000256" key="2">
    <source>
        <dbReference type="ARBA" id="ARBA00022771"/>
    </source>
</evidence>
<dbReference type="SUPFAM" id="SSF144232">
    <property type="entry name" value="HIT/MYND zinc finger-like"/>
    <property type="match status" value="1"/>
</dbReference>
<gene>
    <name evidence="6" type="ORF">SCHPADRAFT_571574</name>
</gene>
<keyword evidence="1" id="KW-0479">Metal-binding</keyword>
<dbReference type="InParanoid" id="A0A0H2RIR8"/>
<accession>A0A0H2RIR8</accession>
<evidence type="ECO:0000259" key="5">
    <source>
        <dbReference type="PROSITE" id="PS50865"/>
    </source>
</evidence>
<dbReference type="EMBL" id="KQ086059">
    <property type="protein sequence ID" value="KLO09338.1"/>
    <property type="molecule type" value="Genomic_DNA"/>
</dbReference>
<dbReference type="GO" id="GO:0008270">
    <property type="term" value="F:zinc ion binding"/>
    <property type="evidence" value="ECO:0007669"/>
    <property type="project" value="UniProtKB-KW"/>
</dbReference>